<dbReference type="AlphaFoldDB" id="A0AAV7I4X4"/>
<feature type="region of interest" description="Disordered" evidence="2">
    <location>
        <begin position="242"/>
        <end position="280"/>
    </location>
</feature>
<evidence type="ECO:0000256" key="1">
    <source>
        <dbReference type="ARBA" id="ARBA00007936"/>
    </source>
</evidence>
<organism evidence="3 4">
    <name type="scientific">Cotesia glomerata</name>
    <name type="common">Lepidopteran parasitic wasp</name>
    <name type="synonym">Apanteles glomeratus</name>
    <dbReference type="NCBI Taxonomy" id="32391"/>
    <lineage>
        <taxon>Eukaryota</taxon>
        <taxon>Metazoa</taxon>
        <taxon>Ecdysozoa</taxon>
        <taxon>Arthropoda</taxon>
        <taxon>Hexapoda</taxon>
        <taxon>Insecta</taxon>
        <taxon>Pterygota</taxon>
        <taxon>Neoptera</taxon>
        <taxon>Endopterygota</taxon>
        <taxon>Hymenoptera</taxon>
        <taxon>Apocrita</taxon>
        <taxon>Ichneumonoidea</taxon>
        <taxon>Braconidae</taxon>
        <taxon>Microgastrinae</taxon>
        <taxon>Cotesia</taxon>
    </lineage>
</organism>
<keyword evidence="4" id="KW-1185">Reference proteome</keyword>
<accession>A0AAV7I4X4</accession>
<dbReference type="Gene3D" id="2.80.10.50">
    <property type="match status" value="1"/>
</dbReference>
<dbReference type="InterPro" id="IPR008996">
    <property type="entry name" value="IL1/FGF"/>
</dbReference>
<feature type="region of interest" description="Disordered" evidence="2">
    <location>
        <begin position="188"/>
        <end position="221"/>
    </location>
</feature>
<dbReference type="EMBL" id="JAHXZJ010002237">
    <property type="protein sequence ID" value="KAH0545842.1"/>
    <property type="molecule type" value="Genomic_DNA"/>
</dbReference>
<name>A0AAV7I4X4_COTGL</name>
<feature type="region of interest" description="Disordered" evidence="2">
    <location>
        <begin position="314"/>
        <end position="333"/>
    </location>
</feature>
<dbReference type="Pfam" id="PF00167">
    <property type="entry name" value="FGF"/>
    <property type="match status" value="1"/>
</dbReference>
<comment type="caution">
    <text evidence="3">The sequence shown here is derived from an EMBL/GenBank/DDBJ whole genome shotgun (WGS) entry which is preliminary data.</text>
</comment>
<feature type="region of interest" description="Disordered" evidence="2">
    <location>
        <begin position="105"/>
        <end position="173"/>
    </location>
</feature>
<dbReference type="SUPFAM" id="SSF50353">
    <property type="entry name" value="Cytokine"/>
    <property type="match status" value="1"/>
</dbReference>
<evidence type="ECO:0000256" key="2">
    <source>
        <dbReference type="SAM" id="MobiDB-lite"/>
    </source>
</evidence>
<feature type="compositionally biased region" description="Basic residues" evidence="2">
    <location>
        <begin position="264"/>
        <end position="278"/>
    </location>
</feature>
<dbReference type="InterPro" id="IPR002209">
    <property type="entry name" value="Fibroblast_GF_fam"/>
</dbReference>
<feature type="compositionally biased region" description="Polar residues" evidence="2">
    <location>
        <begin position="193"/>
        <end position="204"/>
    </location>
</feature>
<protein>
    <submittedName>
        <fullName evidence="3">Uncharacterized protein</fullName>
    </submittedName>
</protein>
<comment type="similarity">
    <text evidence="1">Belongs to the heparin-binding growth factors family.</text>
</comment>
<feature type="compositionally biased region" description="Polar residues" evidence="2">
    <location>
        <begin position="320"/>
        <end position="333"/>
    </location>
</feature>
<dbReference type="GO" id="GO:0008083">
    <property type="term" value="F:growth factor activity"/>
    <property type="evidence" value="ECO:0007669"/>
    <property type="project" value="InterPro"/>
</dbReference>
<dbReference type="Proteomes" id="UP000826195">
    <property type="component" value="Unassembled WGS sequence"/>
</dbReference>
<gene>
    <name evidence="3" type="ORF">KQX54_003487</name>
</gene>
<sequence>MSDESYDCLAAASKQYDHPRVRDYTEDCVFNETLEAHNYNTYSSIRWSTPRKTLYVGLNRHGQPRRVQARGHNLGRLSSYARVMTVVVSPDRVENLQARMMGLQHKVRHHHVSHQQQQSQHHHHQQHHQNLQQSICPSFPTQEKDGRDRFRCRKRRKRKKRKRRCEKNDKVDSNCDTNININLNIKEDRPCSDNVTEDNINGSDDSPAKRSSCDDNSTAVDELSRRQLLNSTVVLKRKSRIDLVNKNDGNNNNNRSNNNNNNRNNKKKEGKNNKKLNNSRKVILVDVAGSTPATEVQQSKGLVFKENLSPAKKKFPGRSIRTTVPAPSSENSSATLASWFNEPTSTTQSSWEIFIKRKSASTPSTPVTNQATKSFENPKIIMDEKEDTDDSDVGKVEVNPSSTEISNLDTSLSALETENLLTDGSNESEDETLEDYGISPVDYGALMTTMDTTPPERTEDYAKTTTQSILESIEASRPLIDYLNRSMIDSSFPFRRLAM</sequence>
<reference evidence="3 4" key="1">
    <citation type="journal article" date="2021" name="J. Hered.">
        <title>A chromosome-level genome assembly of the parasitoid wasp, Cotesia glomerata (Hymenoptera: Braconidae).</title>
        <authorList>
            <person name="Pinto B.J."/>
            <person name="Weis J.J."/>
            <person name="Gamble T."/>
            <person name="Ode P.J."/>
            <person name="Paul R."/>
            <person name="Zaspel J.M."/>
        </authorList>
    </citation>
    <scope>NUCLEOTIDE SEQUENCE [LARGE SCALE GENOMIC DNA]</scope>
    <source>
        <strain evidence="3">CgM1</strain>
    </source>
</reference>
<proteinExistence type="inferred from homology"/>
<feature type="compositionally biased region" description="Basic residues" evidence="2">
    <location>
        <begin position="150"/>
        <end position="165"/>
    </location>
</feature>
<evidence type="ECO:0000313" key="4">
    <source>
        <dbReference type="Proteomes" id="UP000826195"/>
    </source>
</evidence>
<evidence type="ECO:0000313" key="3">
    <source>
        <dbReference type="EMBL" id="KAH0545842.1"/>
    </source>
</evidence>
<feature type="compositionally biased region" description="Low complexity" evidence="2">
    <location>
        <begin position="246"/>
        <end position="263"/>
    </location>
</feature>
<feature type="region of interest" description="Disordered" evidence="2">
    <location>
        <begin position="385"/>
        <end position="404"/>
    </location>
</feature>